<evidence type="ECO:0000256" key="2">
    <source>
        <dbReference type="SAM" id="Phobius"/>
    </source>
</evidence>
<protein>
    <recommendedName>
        <fullName evidence="3">DUF8017 domain-containing protein</fullName>
    </recommendedName>
</protein>
<dbReference type="InterPro" id="IPR058330">
    <property type="entry name" value="DUF8017"/>
</dbReference>
<keyword evidence="2" id="KW-1133">Transmembrane helix</keyword>
<keyword evidence="2" id="KW-0812">Transmembrane</keyword>
<feature type="compositionally biased region" description="Low complexity" evidence="1">
    <location>
        <begin position="54"/>
        <end position="81"/>
    </location>
</feature>
<dbReference type="Pfam" id="PF26056">
    <property type="entry name" value="DUF8017"/>
    <property type="match status" value="1"/>
</dbReference>
<proteinExistence type="predicted"/>
<feature type="region of interest" description="Disordered" evidence="1">
    <location>
        <begin position="237"/>
        <end position="263"/>
    </location>
</feature>
<dbReference type="RefSeq" id="WP_253889736.1">
    <property type="nucleotide sequence ID" value="NZ_BAAAVB010000007.1"/>
</dbReference>
<reference evidence="4 5" key="1">
    <citation type="submission" date="2022-06" db="EMBL/GenBank/DDBJ databases">
        <title>Genomic Encyclopedia of Archaeal and Bacterial Type Strains, Phase II (KMG-II): from individual species to whole genera.</title>
        <authorList>
            <person name="Goeker M."/>
        </authorList>
    </citation>
    <scope>NUCLEOTIDE SEQUENCE [LARGE SCALE GENOMIC DNA]</scope>
    <source>
        <strain evidence="4 5">DSM 44255</strain>
    </source>
</reference>
<organism evidence="4 5">
    <name type="scientific">Actinokineospora diospyrosa</name>
    <dbReference type="NCBI Taxonomy" id="103728"/>
    <lineage>
        <taxon>Bacteria</taxon>
        <taxon>Bacillati</taxon>
        <taxon>Actinomycetota</taxon>
        <taxon>Actinomycetes</taxon>
        <taxon>Pseudonocardiales</taxon>
        <taxon>Pseudonocardiaceae</taxon>
        <taxon>Actinokineospora</taxon>
    </lineage>
</organism>
<comment type="caution">
    <text evidence="4">The sequence shown here is derived from an EMBL/GenBank/DDBJ whole genome shotgun (WGS) entry which is preliminary data.</text>
</comment>
<accession>A0ABT1IJH2</accession>
<feature type="domain" description="DUF8017" evidence="3">
    <location>
        <begin position="86"/>
        <end position="262"/>
    </location>
</feature>
<keyword evidence="2" id="KW-0472">Membrane</keyword>
<keyword evidence="5" id="KW-1185">Reference proteome</keyword>
<evidence type="ECO:0000313" key="4">
    <source>
        <dbReference type="EMBL" id="MCP2272795.1"/>
    </source>
</evidence>
<dbReference type="EMBL" id="JAMTCO010000014">
    <property type="protein sequence ID" value="MCP2272795.1"/>
    <property type="molecule type" value="Genomic_DNA"/>
</dbReference>
<dbReference type="Proteomes" id="UP001205185">
    <property type="component" value="Unassembled WGS sequence"/>
</dbReference>
<sequence>MTYPGGDYQGLGFYPGPPKPDRRKLVIIVSVAAILLVVGAVVAVVLLQRQSSTPALPTDTTTTTTTTSATTTSRKTTTTTSKQAGRVVENDTAKISYAVPDTWTPIESSQPFTLKSLPGVAIDHLVGLTSYDCGGKNYSRGVVGGGKVAKGELNQRATEIATAFGKEFYSGGTAVDVVAGTPRAITVTGADDKNYKGVRVEATVTSAGDQCLAGKGKLVIVLLEDETDLRLLVVNGDTEGGPATPPPAKDADLASIADSVRPL</sequence>
<name>A0ABT1IJH2_9PSEU</name>
<feature type="region of interest" description="Disordered" evidence="1">
    <location>
        <begin position="54"/>
        <end position="83"/>
    </location>
</feature>
<evidence type="ECO:0000313" key="5">
    <source>
        <dbReference type="Proteomes" id="UP001205185"/>
    </source>
</evidence>
<feature type="transmembrane region" description="Helical" evidence="2">
    <location>
        <begin position="25"/>
        <end position="47"/>
    </location>
</feature>
<gene>
    <name evidence="4" type="ORF">LV75_005321</name>
</gene>
<evidence type="ECO:0000256" key="1">
    <source>
        <dbReference type="SAM" id="MobiDB-lite"/>
    </source>
</evidence>
<evidence type="ECO:0000259" key="3">
    <source>
        <dbReference type="Pfam" id="PF26056"/>
    </source>
</evidence>